<evidence type="ECO:0000256" key="1">
    <source>
        <dbReference type="SAM" id="MobiDB-lite"/>
    </source>
</evidence>
<dbReference type="SUPFAM" id="SSF64268">
    <property type="entry name" value="PX domain"/>
    <property type="match status" value="2"/>
</dbReference>
<evidence type="ECO:0000313" key="3">
    <source>
        <dbReference type="EMBL" id="CUF68853.1"/>
    </source>
</evidence>
<organism evidence="3 4">
    <name type="scientific">Bodo saltans</name>
    <name type="common">Flagellated protozoan</name>
    <dbReference type="NCBI Taxonomy" id="75058"/>
    <lineage>
        <taxon>Eukaryota</taxon>
        <taxon>Discoba</taxon>
        <taxon>Euglenozoa</taxon>
        <taxon>Kinetoplastea</taxon>
        <taxon>Metakinetoplastina</taxon>
        <taxon>Eubodonida</taxon>
        <taxon>Bodonidae</taxon>
        <taxon>Bodo</taxon>
    </lineage>
</organism>
<proteinExistence type="predicted"/>
<evidence type="ECO:0000313" key="4">
    <source>
        <dbReference type="Proteomes" id="UP000051952"/>
    </source>
</evidence>
<dbReference type="EMBL" id="CYKH01000384">
    <property type="protein sequence ID" value="CUF68853.1"/>
    <property type="molecule type" value="Genomic_DNA"/>
</dbReference>
<name>A0A0S4ISM7_BODSA</name>
<dbReference type="PROSITE" id="PS50195">
    <property type="entry name" value="PX"/>
    <property type="match status" value="1"/>
</dbReference>
<sequence>MYFDLSVSFGGSLNWMVHHTFDDFVLFNSDLWEKYGSQIPALPKLRKVVEKSFAHGAASEAVESFKEDLETYLRIVVASCGHWSPTIYNVKVQHPDDRSAGRVKVNSCLFDFFSMAEPLSFDHEKRIEILQVEGNEALSTPAVVRATLLDSLPHESSRHVGYDDLTLAAAARDITSQIRVSIEDFTIYLGDHIDYHIRVNVWGHQWVLSKRYSELEELHEALRSLYGKDQVPSFSASRVASWRKLDRKTGVLRQKFFANYLSDVIVGVSTWEPQGLFCTVELMRTTDGLRSKVEVTVNNFMFDFFCFKDHIALLSGDEAMQAIEGQQASLPEETAQALVFQRRSDRRDRLRHAIDVQARSLQATTDEEMHLLQQTFHRLKDDKDIIRLFEHFLISGEIPDDIQELDAVAGPRLVTVNSPSAMDSGRFPTPQTTPRTREPSSTWGAQTPIKGTQRRFVLDKDECDTSIQKGLTSGQVLQLIEPISFNDTKIAVLRLLTPALVEMSDLQLVFDALWFDWDKTRIEVEDLLLAEKAAND</sequence>
<feature type="compositionally biased region" description="Low complexity" evidence="1">
    <location>
        <begin position="428"/>
        <end position="442"/>
    </location>
</feature>
<evidence type="ECO:0000259" key="2">
    <source>
        <dbReference type="PROSITE" id="PS50195"/>
    </source>
</evidence>
<feature type="region of interest" description="Disordered" evidence="1">
    <location>
        <begin position="419"/>
        <end position="447"/>
    </location>
</feature>
<dbReference type="Proteomes" id="UP000051952">
    <property type="component" value="Unassembled WGS sequence"/>
</dbReference>
<dbReference type="InterPro" id="IPR001683">
    <property type="entry name" value="PX_dom"/>
</dbReference>
<protein>
    <recommendedName>
        <fullName evidence="2">PX domain-containing protein</fullName>
    </recommendedName>
</protein>
<dbReference type="GO" id="GO:0035091">
    <property type="term" value="F:phosphatidylinositol binding"/>
    <property type="evidence" value="ECO:0007669"/>
    <property type="project" value="InterPro"/>
</dbReference>
<keyword evidence="4" id="KW-1185">Reference proteome</keyword>
<gene>
    <name evidence="3" type="ORF">BSAL_64860</name>
</gene>
<dbReference type="Gene3D" id="3.30.1520.10">
    <property type="entry name" value="Phox-like domain"/>
    <property type="match status" value="2"/>
</dbReference>
<accession>A0A0S4ISM7</accession>
<dbReference type="OrthoDB" id="3176171at2759"/>
<reference evidence="4" key="1">
    <citation type="submission" date="2015-09" db="EMBL/GenBank/DDBJ databases">
        <authorList>
            <consortium name="Pathogen Informatics"/>
        </authorList>
    </citation>
    <scope>NUCLEOTIDE SEQUENCE [LARGE SCALE GENOMIC DNA]</scope>
    <source>
        <strain evidence="4">Lake Konstanz</strain>
    </source>
</reference>
<dbReference type="OMA" id="VVEHRAM"/>
<dbReference type="CDD" id="cd06093">
    <property type="entry name" value="PX_domain"/>
    <property type="match status" value="2"/>
</dbReference>
<dbReference type="AlphaFoldDB" id="A0A0S4ISM7"/>
<feature type="domain" description="PX" evidence="2">
    <location>
        <begin position="1"/>
        <end position="120"/>
    </location>
</feature>
<dbReference type="VEuPathDB" id="TriTrypDB:BSAL_64860"/>
<dbReference type="InterPro" id="IPR036871">
    <property type="entry name" value="PX_dom_sf"/>
</dbReference>